<dbReference type="AlphaFoldDB" id="A0A4V5N7N5"/>
<feature type="compositionally biased region" description="Polar residues" evidence="1">
    <location>
        <begin position="156"/>
        <end position="201"/>
    </location>
</feature>
<gene>
    <name evidence="2" type="ORF">B0A54_10895</name>
</gene>
<feature type="compositionally biased region" description="Low complexity" evidence="1">
    <location>
        <begin position="124"/>
        <end position="133"/>
    </location>
</feature>
<sequence length="734" mass="80911">MAAMKAAMNDESPGGVSLAGTQGKIVYNEGLTGHISSPSVVGGYKSAHASDDDDDNSSVVTVMPTEVADRSCMKTIDYELQAEARALAAKRAAESAHKKQHHQRGGSTGSAVTANSVTDDHGSSSDSAYSPRSDMADVQTPPRVNSGIKNPDNGGNVDSASTGNTPSPKDSQQSPPVTPPASTGSPHQVPSTPPNTTADAGELVSTSSFATFAQIHSIVSLNNQQISREIARIDHNVNTHSGNIEDLQRAQDTHAMLIKTISDMQQTHAATIMAHTDQLAHVVDSMSRMMGHATFNTPAPHQIFATFQPRTHPGHAGYHYGQNHGTQLYGGMQGRVLNMRPNGQQNMQSGIHHSAQTNPQHNTQSGIHHSTQTNPQQNLQSGLQHSMQLRAHNNMQQMTQPRTSFNTQSNFQPTIQTNFQTYAAVVPTVTPDNTPTMGNLTTPNQNDDVFGPTFPSLVRYEQKGYTELLHSTFVKAENVARLFVNESIRGGSRARVAEIQNLVKLCGEHINNLQHAKQMMEIPDLRIALITGVLCDLLVDNILTNDVLATFPHDLWPSRYMVAYQKECWASTDYDASKDFPQRHAYAVERARVAQIICALPGFQQWLKDKADDLTAAFMSRIVCLIHPSNYIHAEVALHSSVLEALKIAVRMRQEAKLTECFSYKFGCRWDHNEMVQRNEEMQNRACDEVPSIFVIRTTMAPRVVQKHFTNNRLNIDMCHRGEVILCERRRNLR</sequence>
<name>A0A4V5N7N5_9PEZI</name>
<dbReference type="Proteomes" id="UP000310066">
    <property type="component" value="Unassembled WGS sequence"/>
</dbReference>
<feature type="region of interest" description="Disordered" evidence="1">
    <location>
        <begin position="86"/>
        <end position="201"/>
    </location>
</feature>
<feature type="region of interest" description="Disordered" evidence="1">
    <location>
        <begin position="1"/>
        <end position="20"/>
    </location>
</feature>
<comment type="caution">
    <text evidence="2">The sequence shown here is derived from an EMBL/GenBank/DDBJ whole genome shotgun (WGS) entry which is preliminary data.</text>
</comment>
<evidence type="ECO:0000313" key="3">
    <source>
        <dbReference type="Proteomes" id="UP000310066"/>
    </source>
</evidence>
<reference evidence="2 3" key="1">
    <citation type="submission" date="2017-03" db="EMBL/GenBank/DDBJ databases">
        <title>Genomes of endolithic fungi from Antarctica.</title>
        <authorList>
            <person name="Coleine C."/>
            <person name="Masonjones S."/>
            <person name="Stajich J.E."/>
        </authorList>
    </citation>
    <scope>NUCLEOTIDE SEQUENCE [LARGE SCALE GENOMIC DNA]</scope>
    <source>
        <strain evidence="2 3">CCFEE 5311</strain>
    </source>
</reference>
<dbReference type="OrthoDB" id="3849757at2759"/>
<organism evidence="2 3">
    <name type="scientific">Friedmanniomyces endolithicus</name>
    <dbReference type="NCBI Taxonomy" id="329885"/>
    <lineage>
        <taxon>Eukaryota</taxon>
        <taxon>Fungi</taxon>
        <taxon>Dikarya</taxon>
        <taxon>Ascomycota</taxon>
        <taxon>Pezizomycotina</taxon>
        <taxon>Dothideomycetes</taxon>
        <taxon>Dothideomycetidae</taxon>
        <taxon>Mycosphaerellales</taxon>
        <taxon>Teratosphaeriaceae</taxon>
        <taxon>Friedmanniomyces</taxon>
    </lineage>
</organism>
<dbReference type="EMBL" id="NAJP01000034">
    <property type="protein sequence ID" value="TKA40289.1"/>
    <property type="molecule type" value="Genomic_DNA"/>
</dbReference>
<feature type="region of interest" description="Disordered" evidence="1">
    <location>
        <begin position="32"/>
        <end position="60"/>
    </location>
</feature>
<feature type="region of interest" description="Disordered" evidence="1">
    <location>
        <begin position="347"/>
        <end position="379"/>
    </location>
</feature>
<evidence type="ECO:0000256" key="1">
    <source>
        <dbReference type="SAM" id="MobiDB-lite"/>
    </source>
</evidence>
<proteinExistence type="predicted"/>
<protein>
    <submittedName>
        <fullName evidence="2">Uncharacterized protein</fullName>
    </submittedName>
</protein>
<dbReference type="STRING" id="329885.A0A4V5N7N5"/>
<accession>A0A4V5N7N5</accession>
<evidence type="ECO:0000313" key="2">
    <source>
        <dbReference type="EMBL" id="TKA40289.1"/>
    </source>
</evidence>